<evidence type="ECO:0000256" key="1">
    <source>
        <dbReference type="SAM" id="Phobius"/>
    </source>
</evidence>
<gene>
    <name evidence="2" type="ORF">ACFOGJ_06445</name>
</gene>
<name>A0ABV7KXL3_9PROT</name>
<keyword evidence="1" id="KW-1133">Transmembrane helix</keyword>
<evidence type="ECO:0000313" key="3">
    <source>
        <dbReference type="Proteomes" id="UP001595528"/>
    </source>
</evidence>
<dbReference type="InterPro" id="IPR016024">
    <property type="entry name" value="ARM-type_fold"/>
</dbReference>
<sequence length="391" mass="42872">MKDHSALYTPQDIPKPYPTGAEFGGRLKFWLLAVCATLAEGAALVLLVRGEVLPALVLHALVVLWLWLMAARALRRGIGVRLRCLLAVSVCGLGPLGAVGVMLGTATLEWTRRKATPFADWYQSIFPVEERSLSQQLYDSIRGGKEDDALATAVGSFIDIMHNGSSRQKQIVIALISRNYRPTFAPALLAALNDSDPSVRVQAASATAFVEQSLSQKLVELSEAAAQSPDAPETQLALARHLDLYAMSGLADDDRSADLRRRAADGYRIALTAQPEDTELRLEFGRLLVRLNMPEEAAEVFGALRDIGSGDLLYAEVAPWYAECLYRTGRVPELRAFSEAAHDHAVRHGLPDRPRVQFWARRPPELGSIRDRAEEQKLQEERAAVTAALSA</sequence>
<reference evidence="3" key="1">
    <citation type="journal article" date="2019" name="Int. J. Syst. Evol. Microbiol.">
        <title>The Global Catalogue of Microorganisms (GCM) 10K type strain sequencing project: providing services to taxonomists for standard genome sequencing and annotation.</title>
        <authorList>
            <consortium name="The Broad Institute Genomics Platform"/>
            <consortium name="The Broad Institute Genome Sequencing Center for Infectious Disease"/>
            <person name="Wu L."/>
            <person name="Ma J."/>
        </authorList>
    </citation>
    <scope>NUCLEOTIDE SEQUENCE [LARGE SCALE GENOMIC DNA]</scope>
    <source>
        <strain evidence="3">KCTC 42964</strain>
    </source>
</reference>
<dbReference type="SUPFAM" id="SSF48371">
    <property type="entry name" value="ARM repeat"/>
    <property type="match status" value="1"/>
</dbReference>
<feature type="transmembrane region" description="Helical" evidence="1">
    <location>
        <begin position="29"/>
        <end position="47"/>
    </location>
</feature>
<dbReference type="Gene3D" id="1.25.40.10">
    <property type="entry name" value="Tetratricopeptide repeat domain"/>
    <property type="match status" value="1"/>
</dbReference>
<keyword evidence="1" id="KW-0472">Membrane</keyword>
<evidence type="ECO:0000313" key="2">
    <source>
        <dbReference type="EMBL" id="MFC3226859.1"/>
    </source>
</evidence>
<protein>
    <submittedName>
        <fullName evidence="2">Tetratricopeptide repeat protein</fullName>
    </submittedName>
</protein>
<dbReference type="SUPFAM" id="SSF48452">
    <property type="entry name" value="TPR-like"/>
    <property type="match status" value="1"/>
</dbReference>
<feature type="transmembrane region" description="Helical" evidence="1">
    <location>
        <begin position="82"/>
        <end position="104"/>
    </location>
</feature>
<keyword evidence="3" id="KW-1185">Reference proteome</keyword>
<feature type="transmembrane region" description="Helical" evidence="1">
    <location>
        <begin position="53"/>
        <end position="70"/>
    </location>
</feature>
<keyword evidence="1" id="KW-0812">Transmembrane</keyword>
<dbReference type="InterPro" id="IPR011990">
    <property type="entry name" value="TPR-like_helical_dom_sf"/>
</dbReference>
<dbReference type="PROSITE" id="PS50077">
    <property type="entry name" value="HEAT_REPEAT"/>
    <property type="match status" value="1"/>
</dbReference>
<organism evidence="2 3">
    <name type="scientific">Marinibaculum pumilum</name>
    <dbReference type="NCBI Taxonomy" id="1766165"/>
    <lineage>
        <taxon>Bacteria</taxon>
        <taxon>Pseudomonadati</taxon>
        <taxon>Pseudomonadota</taxon>
        <taxon>Alphaproteobacteria</taxon>
        <taxon>Rhodospirillales</taxon>
        <taxon>Rhodospirillaceae</taxon>
        <taxon>Marinibaculum</taxon>
    </lineage>
</organism>
<comment type="caution">
    <text evidence="2">The sequence shown here is derived from an EMBL/GenBank/DDBJ whole genome shotgun (WGS) entry which is preliminary data.</text>
</comment>
<dbReference type="RefSeq" id="WP_379899003.1">
    <property type="nucleotide sequence ID" value="NZ_JBHRTR010000017.1"/>
</dbReference>
<dbReference type="EMBL" id="JBHRTR010000017">
    <property type="protein sequence ID" value="MFC3226859.1"/>
    <property type="molecule type" value="Genomic_DNA"/>
</dbReference>
<accession>A0ABV7KXL3</accession>
<proteinExistence type="predicted"/>
<dbReference type="InterPro" id="IPR021133">
    <property type="entry name" value="HEAT_type_2"/>
</dbReference>
<dbReference type="Proteomes" id="UP001595528">
    <property type="component" value="Unassembled WGS sequence"/>
</dbReference>